<dbReference type="SUPFAM" id="SSF49899">
    <property type="entry name" value="Concanavalin A-like lectins/glucanases"/>
    <property type="match status" value="2"/>
</dbReference>
<reference evidence="6" key="1">
    <citation type="journal article" date="2019" name="Int. J. Syst. Evol. Microbiol.">
        <title>The Global Catalogue of Microorganisms (GCM) 10K type strain sequencing project: providing services to taxonomists for standard genome sequencing and annotation.</title>
        <authorList>
            <consortium name="The Broad Institute Genomics Platform"/>
            <consortium name="The Broad Institute Genome Sequencing Center for Infectious Disease"/>
            <person name="Wu L."/>
            <person name="Ma J."/>
        </authorList>
    </citation>
    <scope>NUCLEOTIDE SEQUENCE [LARGE SCALE GENOMIC DNA]</scope>
    <source>
        <strain evidence="6">CGMCC 4.7319</strain>
    </source>
</reference>
<feature type="domain" description="LamG-like jellyroll fold" evidence="4">
    <location>
        <begin position="988"/>
        <end position="1130"/>
    </location>
</feature>
<proteinExistence type="predicted"/>
<evidence type="ECO:0000256" key="2">
    <source>
        <dbReference type="ARBA" id="ARBA00023157"/>
    </source>
</evidence>
<name>A0ABQ2HY80_9PSEU</name>
<sequence length="1142" mass="119973">MRIARGRGFALPVFSAAIVFTSTLIGSVATASAAVPDEVADAAGAEKLARQSGKSIVIGAETTEGSQVKANPDGSRTLISHTQPVRVKNNGSWAGIDLDLAPRADGSLAPKVAPVSMSFNPGGPGSAAVPVARLIKDDAEVGFGWETDLPPARISGEVATYPDVLPGVDLEVKATLTGFSQNLVVKNAEAAKSPKLRKFSFKSHVKNIRIAGPGQIAARSAAPADAADGLAGFGADGTKIFSGDASRMWDSSESGRTAIMGVEVGQDTVSITPDQTFLADPTTVYPVRLDPDYSCTTCSKQHHVVVQSPWGNATNYDVTSGQLGDLKAGYVNAATLGSPSAGVSRTYFDINTSQLANRTIHSATVHATVINSYSCDPTPTELWLTAGIGPWTTWNNQPAPDRSLSANNTRNSPGYCATDGGADFGALEAVKLAAAGSWLSTTFMFKAQNELSLDRSWRRFGLNPYLEVKYNSTPNPPSEHGMEGWGPNKLDALQCVRGAARPALATRTPRLRARVSDPDGGMIGDSGFAVYRGPVEARTWIVEPVALNVPSGSYAQVQVPPAKLPEDGVYSWSVFAGDGDIRSPWSGDCEFTVDTVAPNKPAVASTDYPASGFHGSVGRTGTFTFSPNGNTGPAGSMDVIRYGWSLNVDTVQNQVNVTGSNGVMNVPITPTQGGTNTLFVQAYDKAGNRAAAPQQYVFNVAAPSNPMAAWNFNETGGTTAADITGQGRPLTLTGATFGAGYASNGQVNTASTFSTTTSAPVNTSLAFSVSAWVKLADTADFYTVASQDGDRSSAFFLRYARDVNRWSFNAATADQDHSPLVGATSAAPPEVGVWTHLVGTYEPNGGTMSLYVNGKLDGTATATLWNATGPFVVGAAKWVGGRTNQVRGTIDHVQVWDRQISAAEAAGLNNFAVLRAHYNLDERTGTTTRDEVTGQNATVSGGATWAGTPVDPDDPNQILTSKDKWLNFDSSSTGQVAGGRPANLRTDRSYTVSAWVRSSGFDASGRGAVSLGDATHSPFILGYRPETGKWGFSLTRTPSGDGRDALSDRPAVANVWVHLAATFDATTGTVALYVDGIKQETFNGPSTGQQTFNGSGDLFVGRAIWAGQKSDVWKGDLDDVRVYSGVLTLRDIESIRTSTQHG</sequence>
<evidence type="ECO:0000256" key="3">
    <source>
        <dbReference type="SAM" id="SignalP"/>
    </source>
</evidence>
<dbReference type="Pfam" id="PF13385">
    <property type="entry name" value="Laminin_G_3"/>
    <property type="match status" value="2"/>
</dbReference>
<feature type="chain" id="PRO_5045912060" description="LamG-like jellyroll fold domain-containing protein" evidence="3">
    <location>
        <begin position="34"/>
        <end position="1142"/>
    </location>
</feature>
<feature type="signal peptide" evidence="3">
    <location>
        <begin position="1"/>
        <end position="33"/>
    </location>
</feature>
<evidence type="ECO:0000313" key="6">
    <source>
        <dbReference type="Proteomes" id="UP000597656"/>
    </source>
</evidence>
<dbReference type="EMBL" id="BMNC01000004">
    <property type="protein sequence ID" value="GGM93280.1"/>
    <property type="molecule type" value="Genomic_DNA"/>
</dbReference>
<evidence type="ECO:0000256" key="1">
    <source>
        <dbReference type="ARBA" id="ARBA00022729"/>
    </source>
</evidence>
<keyword evidence="6" id="KW-1185">Reference proteome</keyword>
<feature type="domain" description="LamG-like jellyroll fold" evidence="4">
    <location>
        <begin position="765"/>
        <end position="903"/>
    </location>
</feature>
<dbReference type="SMART" id="SM00560">
    <property type="entry name" value="LamGL"/>
    <property type="match status" value="2"/>
</dbReference>
<dbReference type="InterPro" id="IPR013320">
    <property type="entry name" value="ConA-like_dom_sf"/>
</dbReference>
<comment type="caution">
    <text evidence="5">The sequence shown here is derived from an EMBL/GenBank/DDBJ whole genome shotgun (WGS) entry which is preliminary data.</text>
</comment>
<dbReference type="PANTHER" id="PTHR46943">
    <property type="entry name" value="PENTRAXIN-RELATED PROTEIN PTX3"/>
    <property type="match status" value="1"/>
</dbReference>
<dbReference type="Gene3D" id="2.60.120.200">
    <property type="match status" value="2"/>
</dbReference>
<dbReference type="PANTHER" id="PTHR46943:SF1">
    <property type="entry name" value="PENTRAXIN-RELATED PROTEIN PTX3"/>
    <property type="match status" value="1"/>
</dbReference>
<evidence type="ECO:0000259" key="4">
    <source>
        <dbReference type="SMART" id="SM00560"/>
    </source>
</evidence>
<keyword evidence="1 3" id="KW-0732">Signal</keyword>
<keyword evidence="2" id="KW-1015">Disulfide bond</keyword>
<dbReference type="Proteomes" id="UP000597656">
    <property type="component" value="Unassembled WGS sequence"/>
</dbReference>
<evidence type="ECO:0000313" key="5">
    <source>
        <dbReference type="EMBL" id="GGM93280.1"/>
    </source>
</evidence>
<dbReference type="InterPro" id="IPR042837">
    <property type="entry name" value="PTX3"/>
</dbReference>
<accession>A0ABQ2HY80</accession>
<gene>
    <name evidence="5" type="ORF">GCM10011609_33440</name>
</gene>
<protein>
    <recommendedName>
        <fullName evidence="4">LamG-like jellyroll fold domain-containing protein</fullName>
    </recommendedName>
</protein>
<dbReference type="InterPro" id="IPR006558">
    <property type="entry name" value="LamG-like"/>
</dbReference>
<organism evidence="5 6">
    <name type="scientific">Lentzea pudingi</name>
    <dbReference type="NCBI Taxonomy" id="1789439"/>
    <lineage>
        <taxon>Bacteria</taxon>
        <taxon>Bacillati</taxon>
        <taxon>Actinomycetota</taxon>
        <taxon>Actinomycetes</taxon>
        <taxon>Pseudonocardiales</taxon>
        <taxon>Pseudonocardiaceae</taxon>
        <taxon>Lentzea</taxon>
    </lineage>
</organism>